<sequence length="63" mass="7280">MDARALRRRWAPQAELRGHWRQATRAVMVLLSLHGLSAVQIADLLGYGPGTVRRWIDRFNRRG</sequence>
<name>A0ABW3DW27_9ACTN</name>
<organism evidence="1 2">
    <name type="scientific">Streptosporangium algeriense</name>
    <dbReference type="NCBI Taxonomy" id="1682748"/>
    <lineage>
        <taxon>Bacteria</taxon>
        <taxon>Bacillati</taxon>
        <taxon>Actinomycetota</taxon>
        <taxon>Actinomycetes</taxon>
        <taxon>Streptosporangiales</taxon>
        <taxon>Streptosporangiaceae</taxon>
        <taxon>Streptosporangium</taxon>
    </lineage>
</organism>
<dbReference type="EMBL" id="JBHTHX010000882">
    <property type="protein sequence ID" value="MFD0887296.1"/>
    <property type="molecule type" value="Genomic_DNA"/>
</dbReference>
<protein>
    <submittedName>
        <fullName evidence="1">Helix-turn-helix domain-containing protein</fullName>
    </submittedName>
</protein>
<dbReference type="Proteomes" id="UP001597024">
    <property type="component" value="Unassembled WGS sequence"/>
</dbReference>
<feature type="non-terminal residue" evidence="1">
    <location>
        <position position="63"/>
    </location>
</feature>
<dbReference type="InterPro" id="IPR036388">
    <property type="entry name" value="WH-like_DNA-bd_sf"/>
</dbReference>
<dbReference type="Gene3D" id="1.10.10.10">
    <property type="entry name" value="Winged helix-like DNA-binding domain superfamily/Winged helix DNA-binding domain"/>
    <property type="match status" value="1"/>
</dbReference>
<dbReference type="Pfam" id="PF13384">
    <property type="entry name" value="HTH_23"/>
    <property type="match status" value="1"/>
</dbReference>
<accession>A0ABW3DW27</accession>
<evidence type="ECO:0000313" key="1">
    <source>
        <dbReference type="EMBL" id="MFD0887296.1"/>
    </source>
</evidence>
<evidence type="ECO:0000313" key="2">
    <source>
        <dbReference type="Proteomes" id="UP001597024"/>
    </source>
</evidence>
<reference evidence="2" key="1">
    <citation type="journal article" date="2019" name="Int. J. Syst. Evol. Microbiol.">
        <title>The Global Catalogue of Microorganisms (GCM) 10K type strain sequencing project: providing services to taxonomists for standard genome sequencing and annotation.</title>
        <authorList>
            <consortium name="The Broad Institute Genomics Platform"/>
            <consortium name="The Broad Institute Genome Sequencing Center for Infectious Disease"/>
            <person name="Wu L."/>
            <person name="Ma J."/>
        </authorList>
    </citation>
    <scope>NUCLEOTIDE SEQUENCE [LARGE SCALE GENOMIC DNA]</scope>
    <source>
        <strain evidence="2">CCUG 62974</strain>
    </source>
</reference>
<gene>
    <name evidence="1" type="ORF">ACFQ08_22360</name>
</gene>
<comment type="caution">
    <text evidence="1">The sequence shown here is derived from an EMBL/GenBank/DDBJ whole genome shotgun (WGS) entry which is preliminary data.</text>
</comment>
<dbReference type="InterPro" id="IPR009057">
    <property type="entry name" value="Homeodomain-like_sf"/>
</dbReference>
<proteinExistence type="predicted"/>
<dbReference type="SUPFAM" id="SSF46689">
    <property type="entry name" value="Homeodomain-like"/>
    <property type="match status" value="1"/>
</dbReference>
<keyword evidence="2" id="KW-1185">Reference proteome</keyword>